<accession>A0A061FRA9</accession>
<dbReference type="eggNOG" id="ENOG502S3U7">
    <property type="taxonomic scope" value="Eukaryota"/>
</dbReference>
<evidence type="ECO:0000313" key="10">
    <source>
        <dbReference type="Proteomes" id="UP000026915"/>
    </source>
</evidence>
<dbReference type="Gramene" id="EOY17069">
    <property type="protein sequence ID" value="EOY17069"/>
    <property type="gene ID" value="TCM_036224"/>
</dbReference>
<evidence type="ECO:0000256" key="1">
    <source>
        <dbReference type="ARBA" id="ARBA00004123"/>
    </source>
</evidence>
<evidence type="ECO:0000256" key="3">
    <source>
        <dbReference type="ARBA" id="ARBA00023125"/>
    </source>
</evidence>
<evidence type="ECO:0000259" key="8">
    <source>
        <dbReference type="PROSITE" id="PS51032"/>
    </source>
</evidence>
<dbReference type="Pfam" id="PF00847">
    <property type="entry name" value="AP2"/>
    <property type="match status" value="1"/>
</dbReference>
<dbReference type="GO" id="GO:0003700">
    <property type="term" value="F:DNA-binding transcription factor activity"/>
    <property type="evidence" value="ECO:0007669"/>
    <property type="project" value="InterPro"/>
</dbReference>
<dbReference type="SMART" id="SM00380">
    <property type="entry name" value="AP2"/>
    <property type="match status" value="1"/>
</dbReference>
<keyword evidence="6" id="KW-0539">Nucleus</keyword>
<evidence type="ECO:0000256" key="5">
    <source>
        <dbReference type="ARBA" id="ARBA00023163"/>
    </source>
</evidence>
<dbReference type="PANTHER" id="PTHR31985:SF45">
    <property type="entry name" value="ETHYLENE-RESPONSIVE TRANSCRIPTION FACTOR ERF020"/>
    <property type="match status" value="1"/>
</dbReference>
<dbReference type="OMA" id="GDTTAYC"/>
<evidence type="ECO:0000313" key="9">
    <source>
        <dbReference type="EMBL" id="EOY17069.1"/>
    </source>
</evidence>
<evidence type="ECO:0000256" key="4">
    <source>
        <dbReference type="ARBA" id="ARBA00023159"/>
    </source>
</evidence>
<name>A0A061FRA9_THECC</name>
<gene>
    <name evidence="9" type="ORF">TCM_036224</name>
</gene>
<evidence type="ECO:0000256" key="7">
    <source>
        <dbReference type="ARBA" id="ARBA00024343"/>
    </source>
</evidence>
<keyword evidence="5" id="KW-0804">Transcription</keyword>
<dbReference type="CDD" id="cd00018">
    <property type="entry name" value="AP2"/>
    <property type="match status" value="1"/>
</dbReference>
<keyword evidence="10" id="KW-1185">Reference proteome</keyword>
<sequence>MVKSYPFSLPLTFCFFNLYSLYFPSPVFNRGSTFCSIASSLSCVSCALEKTMSAAAVEESSRKYKGVRRRRWGKWVSEIRVPGTQERLWLGSYSTPEGAAIAHDIAHYCLRRPSSLNGLNFPSMVPPNLNVNMSPKSVQKAASDAGMAVDAQMIVISNETKASENSGVIVGMETESWENDSSGSWEGSVGKEGEALSISVEDYL</sequence>
<dbReference type="STRING" id="3641.A0A061FRA9"/>
<dbReference type="InterPro" id="IPR036955">
    <property type="entry name" value="AP2/ERF_dom_sf"/>
</dbReference>
<organism evidence="9 10">
    <name type="scientific">Theobroma cacao</name>
    <name type="common">Cacao</name>
    <name type="synonym">Cocoa</name>
    <dbReference type="NCBI Taxonomy" id="3641"/>
    <lineage>
        <taxon>Eukaryota</taxon>
        <taxon>Viridiplantae</taxon>
        <taxon>Streptophyta</taxon>
        <taxon>Embryophyta</taxon>
        <taxon>Tracheophyta</taxon>
        <taxon>Spermatophyta</taxon>
        <taxon>Magnoliopsida</taxon>
        <taxon>eudicotyledons</taxon>
        <taxon>Gunneridae</taxon>
        <taxon>Pentapetalae</taxon>
        <taxon>rosids</taxon>
        <taxon>malvids</taxon>
        <taxon>Malvales</taxon>
        <taxon>Malvaceae</taxon>
        <taxon>Byttnerioideae</taxon>
        <taxon>Theobroma</taxon>
    </lineage>
</organism>
<dbReference type="HOGENOM" id="CLU_063331_7_4_1"/>
<proteinExistence type="inferred from homology"/>
<comment type="subcellular location">
    <subcellularLocation>
        <location evidence="1">Nucleus</location>
    </subcellularLocation>
</comment>
<comment type="similarity">
    <text evidence="7">Belongs to the AP2/ERF transcription factor family. ERF subfamily.</text>
</comment>
<dbReference type="Proteomes" id="UP000026915">
    <property type="component" value="Chromosome 8"/>
</dbReference>
<dbReference type="InterPro" id="IPR016177">
    <property type="entry name" value="DNA-bd_dom_sf"/>
</dbReference>
<keyword evidence="4" id="KW-0010">Activator</keyword>
<dbReference type="SUPFAM" id="SSF54171">
    <property type="entry name" value="DNA-binding domain"/>
    <property type="match status" value="1"/>
</dbReference>
<dbReference type="PANTHER" id="PTHR31985">
    <property type="entry name" value="ETHYLENE-RESPONSIVE TRANSCRIPTION FACTOR ERF042-RELATED"/>
    <property type="match status" value="1"/>
</dbReference>
<reference evidence="9 10" key="1">
    <citation type="journal article" date="2013" name="Genome Biol.">
        <title>The genome sequence of the most widely cultivated cacao type and its use to identify candidate genes regulating pod color.</title>
        <authorList>
            <person name="Motamayor J.C."/>
            <person name="Mockaitis K."/>
            <person name="Schmutz J."/>
            <person name="Haiminen N."/>
            <person name="Iii D.L."/>
            <person name="Cornejo O."/>
            <person name="Findley S.D."/>
            <person name="Zheng P."/>
            <person name="Utro F."/>
            <person name="Royaert S."/>
            <person name="Saski C."/>
            <person name="Jenkins J."/>
            <person name="Podicheti R."/>
            <person name="Zhao M."/>
            <person name="Scheffler B.E."/>
            <person name="Stack J.C."/>
            <person name="Feltus F.A."/>
            <person name="Mustiga G.M."/>
            <person name="Amores F."/>
            <person name="Phillips W."/>
            <person name="Marelli J.P."/>
            <person name="May G.D."/>
            <person name="Shapiro H."/>
            <person name="Ma J."/>
            <person name="Bustamante C.D."/>
            <person name="Schnell R.J."/>
            <person name="Main D."/>
            <person name="Gilbert D."/>
            <person name="Parida L."/>
            <person name="Kuhn D.N."/>
        </authorList>
    </citation>
    <scope>NUCLEOTIDE SEQUENCE [LARGE SCALE GENOMIC DNA]</scope>
    <source>
        <strain evidence="10">cv. Matina 1-6</strain>
    </source>
</reference>
<dbReference type="FunCoup" id="A0A061FRA9">
    <property type="interactions" value="18"/>
</dbReference>
<dbReference type="PRINTS" id="PR00367">
    <property type="entry name" value="ETHRSPELEMNT"/>
</dbReference>
<dbReference type="GO" id="GO:0005634">
    <property type="term" value="C:nucleus"/>
    <property type="evidence" value="ECO:0007669"/>
    <property type="project" value="UniProtKB-SubCell"/>
</dbReference>
<feature type="domain" description="AP2/ERF" evidence="8">
    <location>
        <begin position="63"/>
        <end position="122"/>
    </location>
</feature>
<dbReference type="Gene3D" id="3.30.730.10">
    <property type="entry name" value="AP2/ERF domain"/>
    <property type="match status" value="1"/>
</dbReference>
<dbReference type="PROSITE" id="PS51032">
    <property type="entry name" value="AP2_ERF"/>
    <property type="match status" value="1"/>
</dbReference>
<evidence type="ECO:0000256" key="2">
    <source>
        <dbReference type="ARBA" id="ARBA00023015"/>
    </source>
</evidence>
<dbReference type="InterPro" id="IPR051032">
    <property type="entry name" value="AP2/ERF_TF_ERF_subfamily"/>
</dbReference>
<dbReference type="InParanoid" id="A0A061FRA9"/>
<keyword evidence="3 9" id="KW-0238">DNA-binding</keyword>
<keyword evidence="2" id="KW-0805">Transcription regulation</keyword>
<dbReference type="InterPro" id="IPR001471">
    <property type="entry name" value="AP2/ERF_dom"/>
</dbReference>
<dbReference type="GO" id="GO:0003677">
    <property type="term" value="F:DNA binding"/>
    <property type="evidence" value="ECO:0007669"/>
    <property type="project" value="UniProtKB-KW"/>
</dbReference>
<evidence type="ECO:0000256" key="6">
    <source>
        <dbReference type="ARBA" id="ARBA00023242"/>
    </source>
</evidence>
<protein>
    <submittedName>
        <fullName evidence="9">Integrase-type DNA-binding superfamily protein, putative</fullName>
    </submittedName>
</protein>
<dbReference type="EMBL" id="CM001886">
    <property type="protein sequence ID" value="EOY17069.1"/>
    <property type="molecule type" value="Genomic_DNA"/>
</dbReference>
<dbReference type="AlphaFoldDB" id="A0A061FRA9"/>